<keyword evidence="1" id="KW-0472">Membrane</keyword>
<feature type="transmembrane region" description="Helical" evidence="1">
    <location>
        <begin position="59"/>
        <end position="76"/>
    </location>
</feature>
<sequence>MTEDQTGPEGGDGTLVVRPWRVRLVAVGAAVSLVSVFTVVAVLLKETPTGAFFGTSDQVAMVLLGCLLAGAALLLARPRLRVGPQGVEVRNILVSRTVEWPLVRAVTFPEGVPWARIELPDDEYIAVMAIQAADRHRAVRAMREVRRLHRRHTGVEVVEPAVEGAEPSAPTAR</sequence>
<evidence type="ECO:0000259" key="2">
    <source>
        <dbReference type="Pfam" id="PF10756"/>
    </source>
</evidence>
<protein>
    <submittedName>
        <fullName evidence="3">PH domain-containing protein</fullName>
    </submittedName>
</protein>
<evidence type="ECO:0000313" key="3">
    <source>
        <dbReference type="EMBL" id="MCP2331416.1"/>
    </source>
</evidence>
<evidence type="ECO:0000313" key="4">
    <source>
        <dbReference type="Proteomes" id="UP000791080"/>
    </source>
</evidence>
<comment type="caution">
    <text evidence="3">The sequence shown here is derived from an EMBL/GenBank/DDBJ whole genome shotgun (WGS) entry which is preliminary data.</text>
</comment>
<reference evidence="3 4" key="1">
    <citation type="submission" date="2022-06" db="EMBL/GenBank/DDBJ databases">
        <title>Genomic Encyclopedia of Type Strains, Phase I: the one thousand microbial genomes (KMG-I) project.</title>
        <authorList>
            <person name="Kyrpides N."/>
        </authorList>
    </citation>
    <scope>NUCLEOTIDE SEQUENCE [LARGE SCALE GENOMIC DNA]</scope>
    <source>
        <strain evidence="3 4">DSM 43889</strain>
    </source>
</reference>
<dbReference type="RefSeq" id="WP_211237529.1">
    <property type="nucleotide sequence ID" value="NZ_AUBJ02000001.1"/>
</dbReference>
<name>A0ABT1JG06_ACTCY</name>
<keyword evidence="1" id="KW-0812">Transmembrane</keyword>
<organism evidence="3 4">
    <name type="scientific">Actinoalloteichus caeruleus DSM 43889</name>
    <dbReference type="NCBI Taxonomy" id="1120930"/>
    <lineage>
        <taxon>Bacteria</taxon>
        <taxon>Bacillati</taxon>
        <taxon>Actinomycetota</taxon>
        <taxon>Actinomycetes</taxon>
        <taxon>Pseudonocardiales</taxon>
        <taxon>Pseudonocardiaceae</taxon>
        <taxon>Actinoalloteichus</taxon>
        <taxon>Actinoalloteichus cyanogriseus</taxon>
    </lineage>
</organism>
<proteinExistence type="predicted"/>
<accession>A0ABT1JG06</accession>
<evidence type="ECO:0000256" key="1">
    <source>
        <dbReference type="SAM" id="Phobius"/>
    </source>
</evidence>
<feature type="domain" description="Low molecular weight protein antigen 6 PH" evidence="2">
    <location>
        <begin position="77"/>
        <end position="147"/>
    </location>
</feature>
<keyword evidence="1" id="KW-1133">Transmembrane helix</keyword>
<dbReference type="InterPro" id="IPR019692">
    <property type="entry name" value="CFP-6_PH"/>
</dbReference>
<dbReference type="EMBL" id="AUBJ02000001">
    <property type="protein sequence ID" value="MCP2331416.1"/>
    <property type="molecule type" value="Genomic_DNA"/>
</dbReference>
<dbReference type="Pfam" id="PF10756">
    <property type="entry name" value="bPH_6"/>
    <property type="match status" value="1"/>
</dbReference>
<keyword evidence="4" id="KW-1185">Reference proteome</keyword>
<dbReference type="Proteomes" id="UP000791080">
    <property type="component" value="Unassembled WGS sequence"/>
</dbReference>
<feature type="transmembrane region" description="Helical" evidence="1">
    <location>
        <begin position="24"/>
        <end position="44"/>
    </location>
</feature>
<gene>
    <name evidence="3" type="ORF">G443_001686</name>
</gene>